<dbReference type="PANTHER" id="PTHR48051">
    <property type="match status" value="1"/>
</dbReference>
<keyword evidence="2" id="KW-0677">Repeat</keyword>
<dbReference type="STRING" id="758847.LSS_01902"/>
<proteinExistence type="predicted"/>
<dbReference type="InterPro" id="IPR055414">
    <property type="entry name" value="LRR_R13L4/SHOC2-like"/>
</dbReference>
<evidence type="ECO:0000256" key="2">
    <source>
        <dbReference type="ARBA" id="ARBA00022737"/>
    </source>
</evidence>
<dbReference type="AlphaFoldDB" id="K8Y6H9"/>
<sequence length="130" mass="14935">MNPNPYFLTKQFRKIGAILSTILLCFCCTIEADEKDKYYNLTEALQHPTDVQYLYLEASEGGNELTTLPEEIGNLQNLQTLNLNNNQFTTLPEEIEKLQKLQQLYLGGNPSLIDQKEKIQKLLPNVIIQF</sequence>
<evidence type="ECO:0000313" key="5">
    <source>
        <dbReference type="Proteomes" id="UP000035800"/>
    </source>
</evidence>
<dbReference type="SMART" id="SM00369">
    <property type="entry name" value="LRR_TYP"/>
    <property type="match status" value="1"/>
</dbReference>
<dbReference type="PATRIC" id="fig|758847.3.peg.392"/>
<gene>
    <name evidence="4" type="ORF">LSS_01902</name>
</gene>
<name>K8Y6H9_9LEPT</name>
<dbReference type="GO" id="GO:0005737">
    <property type="term" value="C:cytoplasm"/>
    <property type="evidence" value="ECO:0007669"/>
    <property type="project" value="TreeGrafter"/>
</dbReference>
<evidence type="ECO:0000313" key="4">
    <source>
        <dbReference type="EMBL" id="EKT88536.1"/>
    </source>
</evidence>
<reference evidence="4 5" key="1">
    <citation type="journal article" date="2012" name="Gene">
        <title>Sequence of Leptospira santarosai serovar Shermani genome and prediction of virulence-associated genes.</title>
        <authorList>
            <person name="Chou L.F."/>
            <person name="Chen Y.T."/>
            <person name="Lu C.W."/>
            <person name="Ko Y.C."/>
            <person name="Tang C.Y."/>
            <person name="Pan M.J."/>
            <person name="Tian Y.C."/>
            <person name="Chiu C.H."/>
            <person name="Hung C.C."/>
            <person name="Yang C.W."/>
        </authorList>
    </citation>
    <scope>NUCLEOTIDE SEQUENCE [LARGE SCALE GENOMIC DNA]</scope>
    <source>
        <strain evidence="4">LT 821</strain>
    </source>
</reference>
<dbReference type="Pfam" id="PF23598">
    <property type="entry name" value="LRR_14"/>
    <property type="match status" value="1"/>
</dbReference>
<dbReference type="RefSeq" id="WP_004458014.1">
    <property type="nucleotide sequence ID" value="NZ_CP006694.1"/>
</dbReference>
<dbReference type="GeneID" id="29740809"/>
<dbReference type="Proteomes" id="UP000035800">
    <property type="component" value="Chromosome I"/>
</dbReference>
<evidence type="ECO:0000256" key="1">
    <source>
        <dbReference type="ARBA" id="ARBA00022614"/>
    </source>
</evidence>
<dbReference type="InterPro" id="IPR001611">
    <property type="entry name" value="Leu-rich_rpt"/>
</dbReference>
<feature type="domain" description="Disease resistance R13L4/SHOC-2-like LRR" evidence="3">
    <location>
        <begin position="50"/>
        <end position="112"/>
    </location>
</feature>
<dbReference type="KEGG" id="lst:LSS_01902"/>
<dbReference type="InterPro" id="IPR003591">
    <property type="entry name" value="Leu-rich_rpt_typical-subtyp"/>
</dbReference>
<dbReference type="PANTHER" id="PTHR48051:SF39">
    <property type="entry name" value="P53-INDUCED DEATH DOMAIN PROTEIN 1"/>
    <property type="match status" value="1"/>
</dbReference>
<protein>
    <recommendedName>
        <fullName evidence="3">Disease resistance R13L4/SHOC-2-like LRR domain-containing protein</fullName>
    </recommendedName>
</protein>
<dbReference type="InterPro" id="IPR050216">
    <property type="entry name" value="LRR_domain-containing"/>
</dbReference>
<dbReference type="PROSITE" id="PS51450">
    <property type="entry name" value="LRR"/>
    <property type="match status" value="1"/>
</dbReference>
<accession>K8Y6H9</accession>
<reference evidence="4 5" key="2">
    <citation type="journal article" date="2014" name="Emerg. Microbes Infect.">
        <title>Potential impact on kidney infection: a whole-genome analysis of Leptospira santarosai serovar Shermani.</title>
        <authorList>
            <person name="Chou L.F."/>
            <person name="Chen T.W."/>
            <person name="Ko Y.C."/>
            <person name="Pan M.J."/>
            <person name="Tian Y.C."/>
            <person name="Chiu C.H."/>
            <person name="Tang P."/>
            <person name="Hung C.C."/>
            <person name="Yang C.W."/>
        </authorList>
    </citation>
    <scope>NUCLEOTIDE SEQUENCE</scope>
    <source>
        <strain evidence="4 5">LT 821</strain>
    </source>
</reference>
<keyword evidence="1" id="KW-0433">Leucine-rich repeat</keyword>
<dbReference type="SUPFAM" id="SSF52058">
    <property type="entry name" value="L domain-like"/>
    <property type="match status" value="1"/>
</dbReference>
<evidence type="ECO:0000259" key="3">
    <source>
        <dbReference type="Pfam" id="PF23598"/>
    </source>
</evidence>
<organism evidence="4 5">
    <name type="scientific">Leptospira santarosai serovar Shermani str. LT 821</name>
    <dbReference type="NCBI Taxonomy" id="758847"/>
    <lineage>
        <taxon>Bacteria</taxon>
        <taxon>Pseudomonadati</taxon>
        <taxon>Spirochaetota</taxon>
        <taxon>Spirochaetia</taxon>
        <taxon>Leptospirales</taxon>
        <taxon>Leptospiraceae</taxon>
        <taxon>Leptospira</taxon>
    </lineage>
</organism>
<dbReference type="Gene3D" id="3.80.10.10">
    <property type="entry name" value="Ribonuclease Inhibitor"/>
    <property type="match status" value="1"/>
</dbReference>
<dbReference type="EMBL" id="CP006694">
    <property type="protein sequence ID" value="EKT88536.1"/>
    <property type="molecule type" value="Genomic_DNA"/>
</dbReference>
<dbReference type="InterPro" id="IPR032675">
    <property type="entry name" value="LRR_dom_sf"/>
</dbReference>